<feature type="transmembrane region" description="Helical" evidence="9">
    <location>
        <begin position="119"/>
        <end position="140"/>
    </location>
</feature>
<dbReference type="PANTHER" id="PTHR24421">
    <property type="entry name" value="NITRATE/NITRITE SENSOR PROTEIN NARX-RELATED"/>
    <property type="match status" value="1"/>
</dbReference>
<keyword evidence="4" id="KW-0808">Transferase</keyword>
<dbReference type="InterPro" id="IPR050482">
    <property type="entry name" value="Sensor_HK_TwoCompSys"/>
</dbReference>
<dbReference type="AlphaFoldDB" id="A0A2Z4JF07"/>
<dbReference type="GO" id="GO:0046983">
    <property type="term" value="F:protein dimerization activity"/>
    <property type="evidence" value="ECO:0007669"/>
    <property type="project" value="InterPro"/>
</dbReference>
<evidence type="ECO:0000313" key="11">
    <source>
        <dbReference type="EMBL" id="AWW43606.1"/>
    </source>
</evidence>
<dbReference type="GO" id="GO:0005524">
    <property type="term" value="F:ATP binding"/>
    <property type="evidence" value="ECO:0007669"/>
    <property type="project" value="UniProtKB-KW"/>
</dbReference>
<feature type="transmembrane region" description="Helical" evidence="9">
    <location>
        <begin position="32"/>
        <end position="54"/>
    </location>
</feature>
<dbReference type="PANTHER" id="PTHR24421:SF10">
    <property type="entry name" value="NITRATE_NITRITE SENSOR PROTEIN NARQ"/>
    <property type="match status" value="1"/>
</dbReference>
<name>A0A2Z4JF07_9ACTN</name>
<dbReference type="Proteomes" id="UP000249616">
    <property type="component" value="Plasmid unnamed1"/>
</dbReference>
<keyword evidence="7" id="KW-0067">ATP-binding</keyword>
<keyword evidence="8" id="KW-0902">Two-component regulatory system</keyword>
<gene>
    <name evidence="11" type="ORF">DN051_41220</name>
</gene>
<keyword evidence="11" id="KW-0614">Plasmid</keyword>
<evidence type="ECO:0000256" key="3">
    <source>
        <dbReference type="ARBA" id="ARBA00022553"/>
    </source>
</evidence>
<keyword evidence="9" id="KW-0472">Membrane</keyword>
<keyword evidence="9" id="KW-0812">Transmembrane</keyword>
<keyword evidence="5" id="KW-0547">Nucleotide-binding</keyword>
<dbReference type="EC" id="2.7.13.3" evidence="2"/>
<dbReference type="CDD" id="cd16917">
    <property type="entry name" value="HATPase_UhpB-NarQ-NarX-like"/>
    <property type="match status" value="1"/>
</dbReference>
<organism evidence="11 12">
    <name type="scientific">Streptomyces cadmiisoli</name>
    <dbReference type="NCBI Taxonomy" id="2184053"/>
    <lineage>
        <taxon>Bacteria</taxon>
        <taxon>Bacillati</taxon>
        <taxon>Actinomycetota</taxon>
        <taxon>Actinomycetes</taxon>
        <taxon>Kitasatosporales</taxon>
        <taxon>Streptomycetaceae</taxon>
        <taxon>Streptomyces</taxon>
        <taxon>Streptomyces aurantiacus group</taxon>
    </lineage>
</organism>
<dbReference type="GO" id="GO:0016020">
    <property type="term" value="C:membrane"/>
    <property type="evidence" value="ECO:0007669"/>
    <property type="project" value="InterPro"/>
</dbReference>
<evidence type="ECO:0000313" key="12">
    <source>
        <dbReference type="Proteomes" id="UP000249616"/>
    </source>
</evidence>
<feature type="domain" description="Signal transduction histidine kinase subgroup 3 dimerisation and phosphoacceptor" evidence="10">
    <location>
        <begin position="166"/>
        <end position="231"/>
    </location>
</feature>
<evidence type="ECO:0000256" key="4">
    <source>
        <dbReference type="ARBA" id="ARBA00022679"/>
    </source>
</evidence>
<dbReference type="InterPro" id="IPR011712">
    <property type="entry name" value="Sig_transdc_His_kin_sub3_dim/P"/>
</dbReference>
<sequence length="373" mass="39747">MTVALAETRGLSVYPRLVSHGVPSVTYGLLPLPVFVGSVADDLLLVAGSALLFWRRRWPVGIAICLVLMATVTPLIPAALIALFTVAALRSIRETWALTALALAPLPLYCVLHRPSDTATLAGAVTGAVLVGGAVGWGLFVRGMYAAADQAEVQAALRAEQVRQRERESLAREMHDVLAHRLSLLSVHAGALEVNHQASREQVSEAAGVIRSSAYQAMEDLQQVLGVLRTPLQPDGAKTEPPQPTLADLTHLIEQSRASGMHIDVTPAGTLAELVAVPETTGRTAYRIVQESLTNAHKHAPGQSVRIHLEGAPDEGLTMRITNEIPDSAPRGLPGSGSGLNGLKERTTLIGGLLTHRRDGRTHEVRAQLPWPA</sequence>
<proteinExistence type="predicted"/>
<evidence type="ECO:0000256" key="1">
    <source>
        <dbReference type="ARBA" id="ARBA00000085"/>
    </source>
</evidence>
<evidence type="ECO:0000256" key="6">
    <source>
        <dbReference type="ARBA" id="ARBA00022777"/>
    </source>
</evidence>
<dbReference type="KEGG" id="scad:DN051_41220"/>
<evidence type="ECO:0000256" key="5">
    <source>
        <dbReference type="ARBA" id="ARBA00022741"/>
    </source>
</evidence>
<accession>A0A2Z4JF07</accession>
<evidence type="ECO:0000256" key="7">
    <source>
        <dbReference type="ARBA" id="ARBA00022840"/>
    </source>
</evidence>
<dbReference type="Gene3D" id="3.30.565.10">
    <property type="entry name" value="Histidine kinase-like ATPase, C-terminal domain"/>
    <property type="match status" value="1"/>
</dbReference>
<evidence type="ECO:0000256" key="9">
    <source>
        <dbReference type="SAM" id="Phobius"/>
    </source>
</evidence>
<dbReference type="Pfam" id="PF07730">
    <property type="entry name" value="HisKA_3"/>
    <property type="match status" value="1"/>
</dbReference>
<dbReference type="SUPFAM" id="SSF55874">
    <property type="entry name" value="ATPase domain of HSP90 chaperone/DNA topoisomerase II/histidine kinase"/>
    <property type="match status" value="1"/>
</dbReference>
<dbReference type="GO" id="GO:0000155">
    <property type="term" value="F:phosphorelay sensor kinase activity"/>
    <property type="evidence" value="ECO:0007669"/>
    <property type="project" value="InterPro"/>
</dbReference>
<evidence type="ECO:0000256" key="8">
    <source>
        <dbReference type="ARBA" id="ARBA00023012"/>
    </source>
</evidence>
<evidence type="ECO:0000259" key="10">
    <source>
        <dbReference type="Pfam" id="PF07730"/>
    </source>
</evidence>
<evidence type="ECO:0000256" key="2">
    <source>
        <dbReference type="ARBA" id="ARBA00012438"/>
    </source>
</evidence>
<keyword evidence="6 11" id="KW-0418">Kinase</keyword>
<keyword evidence="9" id="KW-1133">Transmembrane helix</keyword>
<comment type="catalytic activity">
    <reaction evidence="1">
        <text>ATP + protein L-histidine = ADP + protein N-phospho-L-histidine.</text>
        <dbReference type="EC" id="2.7.13.3"/>
    </reaction>
</comment>
<dbReference type="Gene3D" id="1.20.5.1930">
    <property type="match status" value="1"/>
</dbReference>
<geneLocation type="plasmid" evidence="11 12">
    <name>unnamed1</name>
</geneLocation>
<keyword evidence="3" id="KW-0597">Phosphoprotein</keyword>
<reference evidence="12" key="1">
    <citation type="submission" date="2018-06" db="EMBL/GenBank/DDBJ databases">
        <authorList>
            <person name="Li K."/>
        </authorList>
    </citation>
    <scope>NUCLEOTIDE SEQUENCE [LARGE SCALE GENOMIC DNA]</scope>
    <source>
        <strain evidence="12">ZFG47</strain>
        <plasmid evidence="12">unnamed1</plasmid>
    </source>
</reference>
<dbReference type="InterPro" id="IPR036890">
    <property type="entry name" value="HATPase_C_sf"/>
</dbReference>
<feature type="transmembrane region" description="Helical" evidence="9">
    <location>
        <begin position="95"/>
        <end position="112"/>
    </location>
</feature>
<feature type="transmembrane region" description="Helical" evidence="9">
    <location>
        <begin position="61"/>
        <end position="89"/>
    </location>
</feature>
<dbReference type="EMBL" id="CP030074">
    <property type="protein sequence ID" value="AWW43606.1"/>
    <property type="molecule type" value="Genomic_DNA"/>
</dbReference>
<keyword evidence="12" id="KW-1185">Reference proteome</keyword>
<protein>
    <recommendedName>
        <fullName evidence="2">histidine kinase</fullName>
        <ecNumber evidence="2">2.7.13.3</ecNumber>
    </recommendedName>
</protein>